<feature type="signal peptide" evidence="2">
    <location>
        <begin position="1"/>
        <end position="21"/>
    </location>
</feature>
<proteinExistence type="predicted"/>
<evidence type="ECO:0000256" key="2">
    <source>
        <dbReference type="SAM" id="SignalP"/>
    </source>
</evidence>
<comment type="caution">
    <text evidence="4">The sequence shown here is derived from an EMBL/GenBank/DDBJ whole genome shotgun (WGS) entry which is preliminary data.</text>
</comment>
<evidence type="ECO:0000313" key="4">
    <source>
        <dbReference type="EMBL" id="RGW51081.1"/>
    </source>
</evidence>
<sequence length="274" mass="30488">MKKKIISILLCAAMCVGMVTACGSKKADKEADSSTDEKDKVITVAANGSFYPIIYTDDNGELTGFEHDVMEEIGKRSGYEIKFEVVGDYSAMFEGLDSGKYDTIAGQVSVTDEREKKYTFSNVYGYNAIKLAVRGDDPATSIEDMQGRKICIEFGTVLEAALNKINDTFPDDKKMELVTTEGNIYDELKVGHYDAFPITVLSFDQINEKGEYDFKLIGDPILIDKNAFPFAKDVDPDMINAVNKAIEEMQDDGTMSELSEKYFGRDISKEEITE</sequence>
<dbReference type="SUPFAM" id="SSF53850">
    <property type="entry name" value="Periplasmic binding protein-like II"/>
    <property type="match status" value="1"/>
</dbReference>
<evidence type="ECO:0000313" key="5">
    <source>
        <dbReference type="Proteomes" id="UP000266376"/>
    </source>
</evidence>
<dbReference type="InterPro" id="IPR001638">
    <property type="entry name" value="Solute-binding_3/MltF_N"/>
</dbReference>
<accession>A0A395XL21</accession>
<protein>
    <recommendedName>
        <fullName evidence="3">Solute-binding protein family 3/N-terminal domain-containing protein</fullName>
    </recommendedName>
</protein>
<dbReference type="SMART" id="SM00062">
    <property type="entry name" value="PBPb"/>
    <property type="match status" value="1"/>
</dbReference>
<dbReference type="AlphaFoldDB" id="A0A395XL21"/>
<organism evidence="4 5">
    <name type="scientific">Dorea formicigenerans</name>
    <dbReference type="NCBI Taxonomy" id="39486"/>
    <lineage>
        <taxon>Bacteria</taxon>
        <taxon>Bacillati</taxon>
        <taxon>Bacillota</taxon>
        <taxon>Clostridia</taxon>
        <taxon>Lachnospirales</taxon>
        <taxon>Lachnospiraceae</taxon>
        <taxon>Dorea</taxon>
    </lineage>
</organism>
<reference evidence="4 5" key="1">
    <citation type="submission" date="2018-08" db="EMBL/GenBank/DDBJ databases">
        <title>A genome reference for cultivated species of the human gut microbiota.</title>
        <authorList>
            <person name="Zou Y."/>
            <person name="Xue W."/>
            <person name="Luo G."/>
        </authorList>
    </citation>
    <scope>NUCLEOTIDE SEQUENCE [LARGE SCALE GENOMIC DNA]</scope>
    <source>
        <strain evidence="4 5">AF12-11</strain>
    </source>
</reference>
<dbReference type="PANTHER" id="PTHR35936">
    <property type="entry name" value="MEMBRANE-BOUND LYTIC MUREIN TRANSGLYCOSYLASE F"/>
    <property type="match status" value="1"/>
</dbReference>
<feature type="domain" description="Solute-binding protein family 3/N-terminal" evidence="3">
    <location>
        <begin position="41"/>
        <end position="266"/>
    </location>
</feature>
<dbReference type="EMBL" id="QSAJ01000035">
    <property type="protein sequence ID" value="RGW51081.1"/>
    <property type="molecule type" value="Genomic_DNA"/>
</dbReference>
<evidence type="ECO:0000259" key="3">
    <source>
        <dbReference type="SMART" id="SM00062"/>
    </source>
</evidence>
<gene>
    <name evidence="4" type="ORF">DWV67_12595</name>
</gene>
<evidence type="ECO:0000256" key="1">
    <source>
        <dbReference type="ARBA" id="ARBA00022729"/>
    </source>
</evidence>
<dbReference type="Gene3D" id="3.40.190.10">
    <property type="entry name" value="Periplasmic binding protein-like II"/>
    <property type="match status" value="2"/>
</dbReference>
<feature type="chain" id="PRO_5017421918" description="Solute-binding protein family 3/N-terminal domain-containing protein" evidence="2">
    <location>
        <begin position="22"/>
        <end position="274"/>
    </location>
</feature>
<dbReference type="PROSITE" id="PS51257">
    <property type="entry name" value="PROKAR_LIPOPROTEIN"/>
    <property type="match status" value="1"/>
</dbReference>
<dbReference type="PANTHER" id="PTHR35936:SF19">
    <property type="entry name" value="AMINO-ACID-BINDING PROTEIN YXEM-RELATED"/>
    <property type="match status" value="1"/>
</dbReference>
<dbReference type="Pfam" id="PF00497">
    <property type="entry name" value="SBP_bac_3"/>
    <property type="match status" value="1"/>
</dbReference>
<name>A0A395XL21_9FIRM</name>
<dbReference type="Proteomes" id="UP000266376">
    <property type="component" value="Unassembled WGS sequence"/>
</dbReference>
<keyword evidence="1 2" id="KW-0732">Signal</keyword>